<keyword evidence="2" id="KW-1185">Reference proteome</keyword>
<dbReference type="EMBL" id="NNAY01000142">
    <property type="protein sequence ID" value="OXU30613.1"/>
    <property type="molecule type" value="Genomic_DNA"/>
</dbReference>
<accession>A0A232FJ54</accession>
<protein>
    <submittedName>
        <fullName evidence="1">Uncharacterized protein</fullName>
    </submittedName>
</protein>
<name>A0A232FJ54_9HYME</name>
<proteinExistence type="predicted"/>
<organism evidence="1 2">
    <name type="scientific">Trichomalopsis sarcophagae</name>
    <dbReference type="NCBI Taxonomy" id="543379"/>
    <lineage>
        <taxon>Eukaryota</taxon>
        <taxon>Metazoa</taxon>
        <taxon>Ecdysozoa</taxon>
        <taxon>Arthropoda</taxon>
        <taxon>Hexapoda</taxon>
        <taxon>Insecta</taxon>
        <taxon>Pterygota</taxon>
        <taxon>Neoptera</taxon>
        <taxon>Endopterygota</taxon>
        <taxon>Hymenoptera</taxon>
        <taxon>Apocrita</taxon>
        <taxon>Proctotrupomorpha</taxon>
        <taxon>Chalcidoidea</taxon>
        <taxon>Pteromalidae</taxon>
        <taxon>Pteromalinae</taxon>
        <taxon>Trichomalopsis</taxon>
    </lineage>
</organism>
<comment type="caution">
    <text evidence="1">The sequence shown here is derived from an EMBL/GenBank/DDBJ whole genome shotgun (WGS) entry which is preliminary data.</text>
</comment>
<evidence type="ECO:0000313" key="2">
    <source>
        <dbReference type="Proteomes" id="UP000215335"/>
    </source>
</evidence>
<dbReference type="Proteomes" id="UP000215335">
    <property type="component" value="Unassembled WGS sequence"/>
</dbReference>
<reference evidence="1 2" key="1">
    <citation type="journal article" date="2017" name="Curr. Biol.">
        <title>The Evolution of Venom by Co-option of Single-Copy Genes.</title>
        <authorList>
            <person name="Martinson E.O."/>
            <person name="Mrinalini"/>
            <person name="Kelkar Y.D."/>
            <person name="Chang C.H."/>
            <person name="Werren J.H."/>
        </authorList>
    </citation>
    <scope>NUCLEOTIDE SEQUENCE [LARGE SCALE GENOMIC DNA]</scope>
    <source>
        <strain evidence="1 2">Alberta</strain>
        <tissue evidence="1">Whole body</tissue>
    </source>
</reference>
<evidence type="ECO:0000313" key="1">
    <source>
        <dbReference type="EMBL" id="OXU30613.1"/>
    </source>
</evidence>
<gene>
    <name evidence="1" type="ORF">TSAR_003755</name>
</gene>
<sequence>MHLSDGIAALSFACGKETSFFFWECIRGKITREFGGKIDRNSAVVAIRKDDCVSKRSRKIRFQFPKYTIGLTLFIHLHHSVASKNEMMGNSNLIQACMLLTKCNPSERDRVTRALRRLNQAAVVQAYPALCARGTSRGI</sequence>
<dbReference type="AlphaFoldDB" id="A0A232FJ54"/>